<dbReference type="SMART" id="SM00342">
    <property type="entry name" value="HTH_ARAC"/>
    <property type="match status" value="1"/>
</dbReference>
<dbReference type="InterPro" id="IPR009057">
    <property type="entry name" value="Homeodomain-like_sf"/>
</dbReference>
<sequence length="320" mass="35689">MGMPLAVEALPLDNVANSVVRVLAQRHAEPFGHYAVSRFKLATLTIHCIESDPVTVCRRDEDILADRVFDLLLHVQLEGTAVISQGEREFTLGQDAFAIVPGGIPYSVNYPEKGSKIILRIPHRIFHERVLGREVRDFGAAVFDGGGLVPVVINLLKSLTLEAEGDLTDIEQYTLSESFLALVGAVVRSRAKSNSKDNEKNQSARLCRILSYLEEHFTDHELTPTKIAEANFISVRHLHGLFQQSGMTVSKWIWDRRLKAGREDLLDQAMASLTICEIAYRRGFNDSAHFSRAFKDRFGISPGHLRTKARNGDLTDIVAN</sequence>
<evidence type="ECO:0000256" key="2">
    <source>
        <dbReference type="ARBA" id="ARBA00023125"/>
    </source>
</evidence>
<dbReference type="PANTHER" id="PTHR43280:SF31">
    <property type="entry name" value="TRANSCRIPTIONAL REGULATORY PROTEIN"/>
    <property type="match status" value="1"/>
</dbReference>
<gene>
    <name evidence="5" type="ORF">DENOEST_1268</name>
</gene>
<dbReference type="InterPro" id="IPR020449">
    <property type="entry name" value="Tscrpt_reg_AraC-type_HTH"/>
</dbReference>
<reference evidence="5 6" key="1">
    <citation type="submission" date="2020-03" db="EMBL/GenBank/DDBJ databases">
        <authorList>
            <consortium name="Genoscope - CEA"/>
            <person name="William W."/>
        </authorList>
    </citation>
    <scope>NUCLEOTIDE SEQUENCE [LARGE SCALE GENOMIC DNA]</scope>
    <source>
        <strain evidence="6">DSM 16959</strain>
    </source>
</reference>
<evidence type="ECO:0000256" key="1">
    <source>
        <dbReference type="ARBA" id="ARBA00023015"/>
    </source>
</evidence>
<dbReference type="PRINTS" id="PR00032">
    <property type="entry name" value="HTHARAC"/>
</dbReference>
<dbReference type="GO" id="GO:0043565">
    <property type="term" value="F:sequence-specific DNA binding"/>
    <property type="evidence" value="ECO:0007669"/>
    <property type="project" value="InterPro"/>
</dbReference>
<dbReference type="PANTHER" id="PTHR43280">
    <property type="entry name" value="ARAC-FAMILY TRANSCRIPTIONAL REGULATOR"/>
    <property type="match status" value="1"/>
</dbReference>
<protein>
    <recommendedName>
        <fullName evidence="4">HTH araC/xylS-type domain-containing protein</fullName>
    </recommendedName>
</protein>
<dbReference type="Pfam" id="PF12833">
    <property type="entry name" value="HTH_18"/>
    <property type="match status" value="1"/>
</dbReference>
<dbReference type="PROSITE" id="PS01124">
    <property type="entry name" value="HTH_ARAC_FAMILY_2"/>
    <property type="match status" value="1"/>
</dbReference>
<dbReference type="KEGG" id="doe:DENOEST_1268"/>
<dbReference type="AlphaFoldDB" id="A0A6S6XW23"/>
<keyword evidence="1" id="KW-0805">Transcription regulation</keyword>
<evidence type="ECO:0000259" key="4">
    <source>
        <dbReference type="PROSITE" id="PS01124"/>
    </source>
</evidence>
<name>A0A6S6XW23_9PROT</name>
<evidence type="ECO:0000313" key="6">
    <source>
        <dbReference type="Proteomes" id="UP000515733"/>
    </source>
</evidence>
<keyword evidence="3" id="KW-0804">Transcription</keyword>
<feature type="domain" description="HTH araC/xylS-type" evidence="4">
    <location>
        <begin position="207"/>
        <end position="308"/>
    </location>
</feature>
<dbReference type="Pfam" id="PF14525">
    <property type="entry name" value="AraC_binding_2"/>
    <property type="match status" value="1"/>
</dbReference>
<dbReference type="InterPro" id="IPR018062">
    <property type="entry name" value="HTH_AraC-typ_CS"/>
</dbReference>
<keyword evidence="2" id="KW-0238">DNA-binding</keyword>
<dbReference type="InterPro" id="IPR035418">
    <property type="entry name" value="AraC-bd_2"/>
</dbReference>
<dbReference type="InterPro" id="IPR018060">
    <property type="entry name" value="HTH_AraC"/>
</dbReference>
<dbReference type="Proteomes" id="UP000515733">
    <property type="component" value="Chromosome"/>
</dbReference>
<dbReference type="EMBL" id="LR778301">
    <property type="protein sequence ID" value="CAB1368433.1"/>
    <property type="molecule type" value="Genomic_DNA"/>
</dbReference>
<dbReference type="Gene3D" id="1.10.10.60">
    <property type="entry name" value="Homeodomain-like"/>
    <property type="match status" value="1"/>
</dbReference>
<proteinExistence type="predicted"/>
<organism evidence="5 6">
    <name type="scientific">Denitratisoma oestradiolicum</name>
    <dbReference type="NCBI Taxonomy" id="311182"/>
    <lineage>
        <taxon>Bacteria</taxon>
        <taxon>Pseudomonadati</taxon>
        <taxon>Pseudomonadota</taxon>
        <taxon>Betaproteobacteria</taxon>
        <taxon>Nitrosomonadales</taxon>
        <taxon>Sterolibacteriaceae</taxon>
        <taxon>Denitratisoma</taxon>
    </lineage>
</organism>
<dbReference type="PROSITE" id="PS00041">
    <property type="entry name" value="HTH_ARAC_FAMILY_1"/>
    <property type="match status" value="1"/>
</dbReference>
<keyword evidence="6" id="KW-1185">Reference proteome</keyword>
<accession>A0A6S6XW23</accession>
<evidence type="ECO:0000313" key="5">
    <source>
        <dbReference type="EMBL" id="CAB1368433.1"/>
    </source>
</evidence>
<dbReference type="SUPFAM" id="SSF46689">
    <property type="entry name" value="Homeodomain-like"/>
    <property type="match status" value="1"/>
</dbReference>
<dbReference type="GO" id="GO:0003700">
    <property type="term" value="F:DNA-binding transcription factor activity"/>
    <property type="evidence" value="ECO:0007669"/>
    <property type="project" value="InterPro"/>
</dbReference>
<evidence type="ECO:0000256" key="3">
    <source>
        <dbReference type="ARBA" id="ARBA00023163"/>
    </source>
</evidence>